<dbReference type="AlphaFoldDB" id="A0AA44UM18"/>
<gene>
    <name evidence="2" type="ORF">ATL51_1390</name>
</gene>
<organism evidence="2 3">
    <name type="scientific">Pseudonocardia alni</name>
    <name type="common">Amycolata alni</name>
    <dbReference type="NCBI Taxonomy" id="33907"/>
    <lineage>
        <taxon>Bacteria</taxon>
        <taxon>Bacillati</taxon>
        <taxon>Actinomycetota</taxon>
        <taxon>Actinomycetes</taxon>
        <taxon>Pseudonocardiales</taxon>
        <taxon>Pseudonocardiaceae</taxon>
        <taxon>Pseudonocardia</taxon>
    </lineage>
</organism>
<dbReference type="Proteomes" id="UP000232453">
    <property type="component" value="Unassembled WGS sequence"/>
</dbReference>
<evidence type="ECO:0000313" key="3">
    <source>
        <dbReference type="Proteomes" id="UP000232453"/>
    </source>
</evidence>
<feature type="transmembrane region" description="Helical" evidence="1">
    <location>
        <begin position="22"/>
        <end position="50"/>
    </location>
</feature>
<keyword evidence="1" id="KW-0812">Transmembrane</keyword>
<protein>
    <submittedName>
        <fullName evidence="2">Uncharacterized protein</fullName>
    </submittedName>
</protein>
<keyword evidence="1" id="KW-0472">Membrane</keyword>
<dbReference type="RefSeq" id="WP_100878060.1">
    <property type="nucleotide sequence ID" value="NZ_JBICSI010000005.1"/>
</dbReference>
<name>A0AA44UM18_PSEA5</name>
<sequence length="72" mass="7124">MTRLPAVATATGRATARGLLRLTVLAALVASSTATQALAVVAAAGVVLWVGPVAGTLTNGSTGTIRDARLPR</sequence>
<comment type="caution">
    <text evidence="2">The sequence shown here is derived from an EMBL/GenBank/DDBJ whole genome shotgun (WGS) entry which is preliminary data.</text>
</comment>
<evidence type="ECO:0000256" key="1">
    <source>
        <dbReference type="SAM" id="Phobius"/>
    </source>
</evidence>
<dbReference type="EMBL" id="PHUJ01000003">
    <property type="protein sequence ID" value="PKB29745.1"/>
    <property type="molecule type" value="Genomic_DNA"/>
</dbReference>
<reference evidence="2 3" key="1">
    <citation type="submission" date="2017-11" db="EMBL/GenBank/DDBJ databases">
        <title>Sequencing the genomes of 1000 actinobacteria strains.</title>
        <authorList>
            <person name="Klenk H.-P."/>
        </authorList>
    </citation>
    <scope>NUCLEOTIDE SEQUENCE [LARGE SCALE GENOMIC DNA]</scope>
    <source>
        <strain evidence="2 3">DSM 44104</strain>
    </source>
</reference>
<proteinExistence type="predicted"/>
<keyword evidence="1" id="KW-1133">Transmembrane helix</keyword>
<accession>A0AA44UM18</accession>
<evidence type="ECO:0000313" key="2">
    <source>
        <dbReference type="EMBL" id="PKB29745.1"/>
    </source>
</evidence>